<protein>
    <submittedName>
        <fullName evidence="1">Enoyl-CoA hydratase/isomerase family protein</fullName>
    </submittedName>
</protein>
<dbReference type="PANTHER" id="PTHR11941:SF166">
    <property type="entry name" value="ENOYL-COA HYDRATASE_ISOMERASE FAMILY PROTEIN (AFU_ORTHOLOGUE AFUA_8G01210)"/>
    <property type="match status" value="1"/>
</dbReference>
<gene>
    <name evidence="1" type="ORF">ISF_02997</name>
</gene>
<dbReference type="PANTHER" id="PTHR11941">
    <property type="entry name" value="ENOYL-COA HYDRATASE-RELATED"/>
    <property type="match status" value="1"/>
</dbReference>
<accession>A0A168B7F9</accession>
<dbReference type="AlphaFoldDB" id="A0A168B7F9"/>
<dbReference type="EMBL" id="AZHB01000005">
    <property type="protein sequence ID" value="OAA69727.1"/>
    <property type="molecule type" value="Genomic_DNA"/>
</dbReference>
<dbReference type="Pfam" id="PF00378">
    <property type="entry name" value="ECH_1"/>
    <property type="match status" value="2"/>
</dbReference>
<dbReference type="CDD" id="cd06558">
    <property type="entry name" value="crotonase-like"/>
    <property type="match status" value="1"/>
</dbReference>
<dbReference type="InterPro" id="IPR029045">
    <property type="entry name" value="ClpP/crotonase-like_dom_sf"/>
</dbReference>
<dbReference type="InterPro" id="IPR001753">
    <property type="entry name" value="Enoyl-CoA_hydra/iso"/>
</dbReference>
<proteinExistence type="predicted"/>
<dbReference type="STRING" id="1081104.A0A168B7F9"/>
<dbReference type="Proteomes" id="UP000076744">
    <property type="component" value="Unassembled WGS sequence"/>
</dbReference>
<comment type="caution">
    <text evidence="1">The sequence shown here is derived from an EMBL/GenBank/DDBJ whole genome shotgun (WGS) entry which is preliminary data.</text>
</comment>
<evidence type="ECO:0000313" key="2">
    <source>
        <dbReference type="Proteomes" id="UP000076744"/>
    </source>
</evidence>
<keyword evidence="1" id="KW-0413">Isomerase</keyword>
<reference evidence="1 2" key="1">
    <citation type="journal article" date="2016" name="Genome Biol. Evol.">
        <title>Divergent and convergent evolution of fungal pathogenicity.</title>
        <authorList>
            <person name="Shang Y."/>
            <person name="Xiao G."/>
            <person name="Zheng P."/>
            <person name="Cen K."/>
            <person name="Zhan S."/>
            <person name="Wang C."/>
        </authorList>
    </citation>
    <scope>NUCLEOTIDE SEQUENCE [LARGE SCALE GENOMIC DNA]</scope>
    <source>
        <strain evidence="1 2">ARSEF 2679</strain>
    </source>
</reference>
<sequence length="269" mass="29012">MTDCFTPELVLSSTPAPGVRLLRFNRPEKRNALSQPLIRAFLSELRNASADKDIFSIIITGIGPFFCAGADLNDIANLDEAGARATRYLEDLCAGFASVTKPIIAAVNGPASDFIVSAKSAYFVLPETTIGLIPGAGGTQRLTVAIGKYKVGFFNGRPCAVDARRANHFGQAMCSILLAQPMTADEAMAASLVVSVVSPDTLTQYCLEMASKFTAGNRQAIAYAKQAICRADDLCRDDAFERNLYYSTFGTDEKRRGVDDFLAARRKKA</sequence>
<dbReference type="GO" id="GO:0005739">
    <property type="term" value="C:mitochondrion"/>
    <property type="evidence" value="ECO:0007669"/>
    <property type="project" value="TreeGrafter"/>
</dbReference>
<name>A0A168B7F9_CORFA</name>
<dbReference type="GO" id="GO:0016853">
    <property type="term" value="F:isomerase activity"/>
    <property type="evidence" value="ECO:0007669"/>
    <property type="project" value="UniProtKB-KW"/>
</dbReference>
<dbReference type="GO" id="GO:0006635">
    <property type="term" value="P:fatty acid beta-oxidation"/>
    <property type="evidence" value="ECO:0007669"/>
    <property type="project" value="TreeGrafter"/>
</dbReference>
<organism evidence="1 2">
    <name type="scientific">Cordyceps fumosorosea (strain ARSEF 2679)</name>
    <name type="common">Isaria fumosorosea</name>
    <dbReference type="NCBI Taxonomy" id="1081104"/>
    <lineage>
        <taxon>Eukaryota</taxon>
        <taxon>Fungi</taxon>
        <taxon>Dikarya</taxon>
        <taxon>Ascomycota</taxon>
        <taxon>Pezizomycotina</taxon>
        <taxon>Sordariomycetes</taxon>
        <taxon>Hypocreomycetidae</taxon>
        <taxon>Hypocreales</taxon>
        <taxon>Cordycipitaceae</taxon>
        <taxon>Cordyceps</taxon>
    </lineage>
</organism>
<dbReference type="GeneID" id="30019289"/>
<evidence type="ECO:0000313" key="1">
    <source>
        <dbReference type="EMBL" id="OAA69727.1"/>
    </source>
</evidence>
<keyword evidence="2" id="KW-1185">Reference proteome</keyword>
<dbReference type="Gene3D" id="3.90.226.10">
    <property type="entry name" value="2-enoyl-CoA Hydratase, Chain A, domain 1"/>
    <property type="match status" value="1"/>
</dbReference>
<dbReference type="RefSeq" id="XP_018706331.1">
    <property type="nucleotide sequence ID" value="XM_018846603.1"/>
</dbReference>
<dbReference type="OrthoDB" id="2018133at2759"/>
<dbReference type="SUPFAM" id="SSF52096">
    <property type="entry name" value="ClpP/crotonase"/>
    <property type="match status" value="1"/>
</dbReference>